<feature type="signal peptide" evidence="1">
    <location>
        <begin position="1"/>
        <end position="19"/>
    </location>
</feature>
<feature type="chain" id="PRO_5045810054" evidence="1">
    <location>
        <begin position="20"/>
        <end position="279"/>
    </location>
</feature>
<reference evidence="3" key="1">
    <citation type="journal article" date="2019" name="Int. J. Syst. Evol. Microbiol.">
        <title>The Global Catalogue of Microorganisms (GCM) 10K type strain sequencing project: providing services to taxonomists for standard genome sequencing and annotation.</title>
        <authorList>
            <consortium name="The Broad Institute Genomics Platform"/>
            <consortium name="The Broad Institute Genome Sequencing Center for Infectious Disease"/>
            <person name="Wu L."/>
            <person name="Ma J."/>
        </authorList>
    </citation>
    <scope>NUCLEOTIDE SEQUENCE [LARGE SCALE GENOMIC DNA]</scope>
    <source>
        <strain evidence="3">CCUG 30340</strain>
    </source>
</reference>
<proteinExistence type="predicted"/>
<comment type="caution">
    <text evidence="2">The sequence shown here is derived from an EMBL/GenBank/DDBJ whole genome shotgun (WGS) entry which is preliminary data.</text>
</comment>
<evidence type="ECO:0000313" key="3">
    <source>
        <dbReference type="Proteomes" id="UP001595886"/>
    </source>
</evidence>
<sequence>MFRRLAIVLSLLAPLPAPAAFVALGLPGSQLTAIADDGRSAAGSMAGTRGGGFRWRQDGGARLLPDAVSVHGVSPSGRYVAGSSLDRNAGEVATWWDADDVAHAIEGAAPSVGRTISDAGELRGVAGADGGPRTAFRWSAADGVQRLGAAALDEPVAHCARHAAPDAAEPPAEYLAASRDGALRVGHAGSGGERRAIVWTAQAGVQRLDAFLATHGVEVPRGWTLLAATAVDPDARHIGGYGLHRQRFDSFVAELPPDVRILCDPSAPSGTPPSQEITP</sequence>
<dbReference type="Proteomes" id="UP001595886">
    <property type="component" value="Unassembled WGS sequence"/>
</dbReference>
<evidence type="ECO:0000313" key="2">
    <source>
        <dbReference type="EMBL" id="MFC4821012.1"/>
    </source>
</evidence>
<accession>A0ABV9QV91</accession>
<gene>
    <name evidence="2" type="ORF">ACFO6Q_11795</name>
</gene>
<evidence type="ECO:0000256" key="1">
    <source>
        <dbReference type="SAM" id="SignalP"/>
    </source>
</evidence>
<keyword evidence="1" id="KW-0732">Signal</keyword>
<organism evidence="2 3">
    <name type="scientific">Dokdonella ginsengisoli</name>
    <dbReference type="NCBI Taxonomy" id="363846"/>
    <lineage>
        <taxon>Bacteria</taxon>
        <taxon>Pseudomonadati</taxon>
        <taxon>Pseudomonadota</taxon>
        <taxon>Gammaproteobacteria</taxon>
        <taxon>Lysobacterales</taxon>
        <taxon>Rhodanobacteraceae</taxon>
        <taxon>Dokdonella</taxon>
    </lineage>
</organism>
<dbReference type="RefSeq" id="WP_380021234.1">
    <property type="nucleotide sequence ID" value="NZ_JBHSHD010000008.1"/>
</dbReference>
<dbReference type="EMBL" id="JBHSHD010000008">
    <property type="protein sequence ID" value="MFC4821012.1"/>
    <property type="molecule type" value="Genomic_DNA"/>
</dbReference>
<name>A0ABV9QV91_9GAMM</name>
<keyword evidence="3" id="KW-1185">Reference proteome</keyword>
<protein>
    <submittedName>
        <fullName evidence="2">Uncharacterized protein</fullName>
    </submittedName>
</protein>